<sequence>MQQTPQMIPMMPSFSQTNITTEQIQKESIDKYEDIDIKIKGIDCAETGLYFIGRSKREVSNLATSALSVEGFYLAKDVGNEINGFKGSKGPRNKDNDDHSEEERDLKEGVNGLGIVVS</sequence>
<accession>A0A2Z6NK43</accession>
<evidence type="ECO:0000256" key="1">
    <source>
        <dbReference type="SAM" id="MobiDB-lite"/>
    </source>
</evidence>
<feature type="region of interest" description="Disordered" evidence="1">
    <location>
        <begin position="81"/>
        <end position="118"/>
    </location>
</feature>
<dbReference type="EMBL" id="DF973419">
    <property type="protein sequence ID" value="GAU30127.1"/>
    <property type="molecule type" value="Genomic_DNA"/>
</dbReference>
<protein>
    <submittedName>
        <fullName evidence="2">Uncharacterized protein</fullName>
    </submittedName>
</protein>
<evidence type="ECO:0000313" key="2">
    <source>
        <dbReference type="EMBL" id="GAU30127.1"/>
    </source>
</evidence>
<evidence type="ECO:0000313" key="3">
    <source>
        <dbReference type="Proteomes" id="UP000242715"/>
    </source>
</evidence>
<name>A0A2Z6NK43_TRISU</name>
<reference evidence="3" key="1">
    <citation type="journal article" date="2017" name="Front. Plant Sci.">
        <title>Climate Clever Clovers: New Paradigm to Reduce the Environmental Footprint of Ruminants by Breeding Low Methanogenic Forages Utilizing Haplotype Variation.</title>
        <authorList>
            <person name="Kaur P."/>
            <person name="Appels R."/>
            <person name="Bayer P.E."/>
            <person name="Keeble-Gagnere G."/>
            <person name="Wang J."/>
            <person name="Hirakawa H."/>
            <person name="Shirasawa K."/>
            <person name="Vercoe P."/>
            <person name="Stefanova K."/>
            <person name="Durmic Z."/>
            <person name="Nichols P."/>
            <person name="Revell C."/>
            <person name="Isobe S.N."/>
            <person name="Edwards D."/>
            <person name="Erskine W."/>
        </authorList>
    </citation>
    <scope>NUCLEOTIDE SEQUENCE [LARGE SCALE GENOMIC DNA]</scope>
    <source>
        <strain evidence="3">cv. Daliak</strain>
    </source>
</reference>
<feature type="compositionally biased region" description="Basic and acidic residues" evidence="1">
    <location>
        <begin position="92"/>
        <end position="108"/>
    </location>
</feature>
<gene>
    <name evidence="2" type="ORF">TSUD_360200</name>
</gene>
<dbReference type="AlphaFoldDB" id="A0A2Z6NK43"/>
<proteinExistence type="predicted"/>
<keyword evidence="3" id="KW-1185">Reference proteome</keyword>
<dbReference type="Proteomes" id="UP000242715">
    <property type="component" value="Unassembled WGS sequence"/>
</dbReference>
<organism evidence="2 3">
    <name type="scientific">Trifolium subterraneum</name>
    <name type="common">Subterranean clover</name>
    <dbReference type="NCBI Taxonomy" id="3900"/>
    <lineage>
        <taxon>Eukaryota</taxon>
        <taxon>Viridiplantae</taxon>
        <taxon>Streptophyta</taxon>
        <taxon>Embryophyta</taxon>
        <taxon>Tracheophyta</taxon>
        <taxon>Spermatophyta</taxon>
        <taxon>Magnoliopsida</taxon>
        <taxon>eudicotyledons</taxon>
        <taxon>Gunneridae</taxon>
        <taxon>Pentapetalae</taxon>
        <taxon>rosids</taxon>
        <taxon>fabids</taxon>
        <taxon>Fabales</taxon>
        <taxon>Fabaceae</taxon>
        <taxon>Papilionoideae</taxon>
        <taxon>50 kb inversion clade</taxon>
        <taxon>NPAAA clade</taxon>
        <taxon>Hologalegina</taxon>
        <taxon>IRL clade</taxon>
        <taxon>Trifolieae</taxon>
        <taxon>Trifolium</taxon>
    </lineage>
</organism>